<accession>A0ABS6IJK3</accession>
<protein>
    <submittedName>
        <fullName evidence="1">Uncharacterized protein</fullName>
    </submittedName>
</protein>
<sequence length="104" mass="11951">MDLIARVQYYRTAGTFSRTFTFGFVEAHSLYSEMMLPLTARHCHDQLCQVVGSDWVKRLAQNVSSNLRDFRHYAIRFSKCGYLKVLSHGLEIGPEIAFADSDQE</sequence>
<evidence type="ECO:0000313" key="2">
    <source>
        <dbReference type="Proteomes" id="UP000727907"/>
    </source>
</evidence>
<name>A0ABS6IJK3_9HYPH</name>
<evidence type="ECO:0000313" key="1">
    <source>
        <dbReference type="EMBL" id="MBU8874615.1"/>
    </source>
</evidence>
<dbReference type="RefSeq" id="WP_216960466.1">
    <property type="nucleotide sequence ID" value="NZ_JAHOPB010000001.1"/>
</dbReference>
<gene>
    <name evidence="1" type="ORF">KQ910_12645</name>
</gene>
<proteinExistence type="predicted"/>
<dbReference type="EMBL" id="JAHOPB010000001">
    <property type="protein sequence ID" value="MBU8874615.1"/>
    <property type="molecule type" value="Genomic_DNA"/>
</dbReference>
<dbReference type="Proteomes" id="UP000727907">
    <property type="component" value="Unassembled WGS sequence"/>
</dbReference>
<keyword evidence="2" id="KW-1185">Reference proteome</keyword>
<comment type="caution">
    <text evidence="1">The sequence shown here is derived from an EMBL/GenBank/DDBJ whole genome shotgun (WGS) entry which is preliminary data.</text>
</comment>
<organism evidence="1 2">
    <name type="scientific">Reyranella humidisoli</name>
    <dbReference type="NCBI Taxonomy" id="2849149"/>
    <lineage>
        <taxon>Bacteria</taxon>
        <taxon>Pseudomonadati</taxon>
        <taxon>Pseudomonadota</taxon>
        <taxon>Alphaproteobacteria</taxon>
        <taxon>Hyphomicrobiales</taxon>
        <taxon>Reyranellaceae</taxon>
        <taxon>Reyranella</taxon>
    </lineage>
</organism>
<reference evidence="1 2" key="1">
    <citation type="submission" date="2021-06" db="EMBL/GenBank/DDBJ databases">
        <authorList>
            <person name="Lee D.H."/>
        </authorList>
    </citation>
    <scope>NUCLEOTIDE SEQUENCE [LARGE SCALE GENOMIC DNA]</scope>
    <source>
        <strain evidence="1 2">MMS21-HV4-11</strain>
    </source>
</reference>